<dbReference type="InterPro" id="IPR036291">
    <property type="entry name" value="NAD(P)-bd_dom_sf"/>
</dbReference>
<dbReference type="SUPFAM" id="SSF51735">
    <property type="entry name" value="NAD(P)-binding Rossmann-fold domains"/>
    <property type="match status" value="1"/>
</dbReference>
<evidence type="ECO:0000313" key="2">
    <source>
        <dbReference type="EMBL" id="OZI28154.1"/>
    </source>
</evidence>
<reference evidence="2 3" key="1">
    <citation type="submission" date="2017-05" db="EMBL/GenBank/DDBJ databases">
        <title>Complete and WGS of Bordetella genogroups.</title>
        <authorList>
            <person name="Spilker T."/>
            <person name="LiPuma J."/>
        </authorList>
    </citation>
    <scope>NUCLEOTIDE SEQUENCE [LARGE SCALE GENOMIC DNA]</scope>
    <source>
        <strain evidence="2 3">AU17610</strain>
    </source>
</reference>
<feature type="domain" description="Gfo/Idh/MocA-like oxidoreductase N-terminal" evidence="1">
    <location>
        <begin position="5"/>
        <end position="138"/>
    </location>
</feature>
<comment type="caution">
    <text evidence="2">The sequence shown here is derived from an EMBL/GenBank/DDBJ whole genome shotgun (WGS) entry which is preliminary data.</text>
</comment>
<dbReference type="SUPFAM" id="SSF55347">
    <property type="entry name" value="Glyceraldehyde-3-phosphate dehydrogenase-like, C-terminal domain"/>
    <property type="match status" value="1"/>
</dbReference>
<dbReference type="GO" id="GO:0000166">
    <property type="term" value="F:nucleotide binding"/>
    <property type="evidence" value="ECO:0007669"/>
    <property type="project" value="InterPro"/>
</dbReference>
<protein>
    <recommendedName>
        <fullName evidence="1">Gfo/Idh/MocA-like oxidoreductase N-terminal domain-containing protein</fullName>
    </recommendedName>
</protein>
<dbReference type="Pfam" id="PF01408">
    <property type="entry name" value="GFO_IDH_MocA"/>
    <property type="match status" value="1"/>
</dbReference>
<dbReference type="EMBL" id="NEVL01000007">
    <property type="protein sequence ID" value="OZI28154.1"/>
    <property type="molecule type" value="Genomic_DNA"/>
</dbReference>
<dbReference type="RefSeq" id="WP_094829107.1">
    <property type="nucleotide sequence ID" value="NZ_NEVL01000007.1"/>
</dbReference>
<evidence type="ECO:0000313" key="3">
    <source>
        <dbReference type="Proteomes" id="UP000217005"/>
    </source>
</evidence>
<dbReference type="AlphaFoldDB" id="A0A261RSX4"/>
<dbReference type="InterPro" id="IPR051317">
    <property type="entry name" value="Gfo/Idh/MocA_oxidoreduct"/>
</dbReference>
<dbReference type="Gene3D" id="3.30.360.10">
    <property type="entry name" value="Dihydrodipicolinate Reductase, domain 2"/>
    <property type="match status" value="1"/>
</dbReference>
<dbReference type="Gene3D" id="3.40.50.720">
    <property type="entry name" value="NAD(P)-binding Rossmann-like Domain"/>
    <property type="match status" value="1"/>
</dbReference>
<dbReference type="OrthoDB" id="9801953at2"/>
<evidence type="ECO:0000259" key="1">
    <source>
        <dbReference type="Pfam" id="PF01408"/>
    </source>
</evidence>
<sequence>MSGLSVLIIGCGNIAGGFDAERAPDAAPLTHAGAFSEHAGFTLAACVDPDAQRAQAFAQRWSVARAATSLAELAAAPGDFDVISICSPTALHPEHLAAALALRPRLIFCEKPVTPTLAQTREWVQACEAAGVLFAINHTRRWAPDVQRLAAELRAGQWGAVRGVAGQYNKGVLNNGGHMVDLLHALLGELSVVWAGQPIWDFWPDDPTVAAVLRGPAGVNVSLNPAHAADYAYFELQLITERGVITMEDGGMFWRVRRAVDNPHFKGYRSLEAGERQPGEYVLAMRRAVQNIHAALEHGAALESTGHSAMQAQAVCEALKSAALAA</sequence>
<proteinExistence type="predicted"/>
<dbReference type="Proteomes" id="UP000217005">
    <property type="component" value="Unassembled WGS sequence"/>
</dbReference>
<name>A0A261RSX4_9BORD</name>
<dbReference type="PANTHER" id="PTHR43708:SF8">
    <property type="entry name" value="OXIDOREDUCTASE"/>
    <property type="match status" value="1"/>
</dbReference>
<dbReference type="InterPro" id="IPR000683">
    <property type="entry name" value="Gfo/Idh/MocA-like_OxRdtase_N"/>
</dbReference>
<gene>
    <name evidence="2" type="ORF">CEG14_24895</name>
</gene>
<accession>A0A261RSX4</accession>
<organism evidence="2 3">
    <name type="scientific">Bordetella genomosp. 1</name>
    <dbReference type="NCBI Taxonomy" id="1395607"/>
    <lineage>
        <taxon>Bacteria</taxon>
        <taxon>Pseudomonadati</taxon>
        <taxon>Pseudomonadota</taxon>
        <taxon>Betaproteobacteria</taxon>
        <taxon>Burkholderiales</taxon>
        <taxon>Alcaligenaceae</taxon>
        <taxon>Bordetella</taxon>
    </lineage>
</organism>
<dbReference type="PANTHER" id="PTHR43708">
    <property type="entry name" value="CONSERVED EXPRESSED OXIDOREDUCTASE (EUROFUNG)"/>
    <property type="match status" value="1"/>
</dbReference>